<dbReference type="EMBL" id="CAJOBA010058946">
    <property type="protein sequence ID" value="CAF4312127.1"/>
    <property type="molecule type" value="Genomic_DNA"/>
</dbReference>
<keyword evidence="2" id="KW-0547">Nucleotide-binding</keyword>
<dbReference type="PANTHER" id="PTHR10890">
    <property type="entry name" value="CYSTEINYL-TRNA SYNTHETASE"/>
    <property type="match status" value="1"/>
</dbReference>
<dbReference type="GO" id="GO:0005737">
    <property type="term" value="C:cytoplasm"/>
    <property type="evidence" value="ECO:0007669"/>
    <property type="project" value="TreeGrafter"/>
</dbReference>
<dbReference type="InterPro" id="IPR024909">
    <property type="entry name" value="Cys-tRNA/MSH_ligase"/>
</dbReference>
<evidence type="ECO:0000313" key="9">
    <source>
        <dbReference type="Proteomes" id="UP000663829"/>
    </source>
</evidence>
<evidence type="ECO:0000259" key="4">
    <source>
        <dbReference type="Pfam" id="PF01406"/>
    </source>
</evidence>
<evidence type="ECO:0000313" key="8">
    <source>
        <dbReference type="EMBL" id="CAF4467787.1"/>
    </source>
</evidence>
<dbReference type="Pfam" id="PF01406">
    <property type="entry name" value="tRNA-synt_1e"/>
    <property type="match status" value="1"/>
</dbReference>
<comment type="caution">
    <text evidence="6">The sequence shown here is derived from an EMBL/GenBank/DDBJ whole genome shotgun (WGS) entry which is preliminary data.</text>
</comment>
<keyword evidence="3" id="KW-0067">ATP-binding</keyword>
<organism evidence="6 9">
    <name type="scientific">Didymodactylos carnosus</name>
    <dbReference type="NCBI Taxonomy" id="1234261"/>
    <lineage>
        <taxon>Eukaryota</taxon>
        <taxon>Metazoa</taxon>
        <taxon>Spiralia</taxon>
        <taxon>Gnathifera</taxon>
        <taxon>Rotifera</taxon>
        <taxon>Eurotatoria</taxon>
        <taxon>Bdelloidea</taxon>
        <taxon>Philodinida</taxon>
        <taxon>Philodinidae</taxon>
        <taxon>Didymodactylos</taxon>
    </lineage>
</organism>
<dbReference type="InterPro" id="IPR014729">
    <property type="entry name" value="Rossmann-like_a/b/a_fold"/>
</dbReference>
<evidence type="ECO:0000313" key="6">
    <source>
        <dbReference type="EMBL" id="CAF1594192.1"/>
    </source>
</evidence>
<dbReference type="PRINTS" id="PR00983">
    <property type="entry name" value="TRNASYNTHCYS"/>
</dbReference>
<feature type="non-terminal residue" evidence="6">
    <location>
        <position position="354"/>
    </location>
</feature>
<dbReference type="EMBL" id="CAJOBC010100527">
    <property type="protein sequence ID" value="CAF4467787.1"/>
    <property type="molecule type" value="Genomic_DNA"/>
</dbReference>
<accession>A0A816A8P7</accession>
<evidence type="ECO:0000313" key="5">
    <source>
        <dbReference type="EMBL" id="CAF1525275.1"/>
    </source>
</evidence>
<dbReference type="Proteomes" id="UP000682733">
    <property type="component" value="Unassembled WGS sequence"/>
</dbReference>
<dbReference type="GO" id="GO:0006423">
    <property type="term" value="P:cysteinyl-tRNA aminoacylation"/>
    <property type="evidence" value="ECO:0007669"/>
    <property type="project" value="TreeGrafter"/>
</dbReference>
<gene>
    <name evidence="6" type="ORF">GPM918_LOCUS41960</name>
    <name evidence="5" type="ORF">OVA965_LOCUS37982</name>
    <name evidence="8" type="ORF">SRO942_LOCUS43109</name>
    <name evidence="7" type="ORF">TMI583_LOCUS39121</name>
</gene>
<dbReference type="AlphaFoldDB" id="A0A816A8P7"/>
<dbReference type="Proteomes" id="UP000677228">
    <property type="component" value="Unassembled WGS sequence"/>
</dbReference>
<dbReference type="EMBL" id="CAJNOQ010034286">
    <property type="protein sequence ID" value="CAF1594192.1"/>
    <property type="molecule type" value="Genomic_DNA"/>
</dbReference>
<keyword evidence="9" id="KW-1185">Reference proteome</keyword>
<evidence type="ECO:0000256" key="1">
    <source>
        <dbReference type="ARBA" id="ARBA00022598"/>
    </source>
</evidence>
<dbReference type="GO" id="GO:0005524">
    <property type="term" value="F:ATP binding"/>
    <property type="evidence" value="ECO:0007669"/>
    <property type="project" value="UniProtKB-KW"/>
</dbReference>
<evidence type="ECO:0000256" key="3">
    <source>
        <dbReference type="ARBA" id="ARBA00022840"/>
    </source>
</evidence>
<evidence type="ECO:0000313" key="7">
    <source>
        <dbReference type="EMBL" id="CAF4312127.1"/>
    </source>
</evidence>
<protein>
    <recommendedName>
        <fullName evidence="4">tRNA synthetases class I catalytic domain-containing protein</fullName>
    </recommendedName>
</protein>
<keyword evidence="1" id="KW-0436">Ligase</keyword>
<reference evidence="6" key="1">
    <citation type="submission" date="2021-02" db="EMBL/GenBank/DDBJ databases">
        <authorList>
            <person name="Nowell W R."/>
        </authorList>
    </citation>
    <scope>NUCLEOTIDE SEQUENCE</scope>
</reference>
<dbReference type="OrthoDB" id="438179at2759"/>
<dbReference type="PANTHER" id="PTHR10890:SF3">
    <property type="entry name" value="CYSTEINE--TRNA LIGASE, CYTOPLASMIC"/>
    <property type="match status" value="1"/>
</dbReference>
<proteinExistence type="predicted"/>
<feature type="domain" description="tRNA synthetases class I catalytic" evidence="4">
    <location>
        <begin position="32"/>
        <end position="354"/>
    </location>
</feature>
<evidence type="ECO:0000256" key="2">
    <source>
        <dbReference type="ARBA" id="ARBA00022741"/>
    </source>
</evidence>
<sequence>MTLNKRSHWKCPAVEAVPLRLYNSLTKKKEIFVPLKDNEIRWYTCGPTVYDTSHMGHARCYISSDILRRVLQDYFGYNVLYCMNITDIDDKIIKRARERYLFKQYIENSETTLEKIIDDCHMALKHTINLKLRETDKDKQSMYDKQVTNVEKSIIELKTNLKSSSADLDIDSLRTKLLSDTRDILSSYLDLTSGKDGKQFDNSIFLELARFYENEFHNDMFKLNILPPHILTRVSEYVDEIIEFIKKIIENGYAYVSNNSVYFDTIKFNSEHTYAKLEPGCIGDLAALAEGEGVLSAPIIDENGTSQIMSEKRNNCDFVLWKKSKQGEPIWTSPWGLGRPGWHIECSVMASTIL</sequence>
<name>A0A816A8P7_9BILA</name>
<dbReference type="Proteomes" id="UP000663829">
    <property type="component" value="Unassembled WGS sequence"/>
</dbReference>
<dbReference type="GO" id="GO:0004817">
    <property type="term" value="F:cysteine-tRNA ligase activity"/>
    <property type="evidence" value="ECO:0007669"/>
    <property type="project" value="TreeGrafter"/>
</dbReference>
<feature type="non-terminal residue" evidence="6">
    <location>
        <position position="1"/>
    </location>
</feature>
<dbReference type="InterPro" id="IPR032678">
    <property type="entry name" value="tRNA-synt_1_cat_dom"/>
</dbReference>
<dbReference type="Gene3D" id="3.40.50.620">
    <property type="entry name" value="HUPs"/>
    <property type="match status" value="1"/>
</dbReference>
<dbReference type="SUPFAM" id="SSF52374">
    <property type="entry name" value="Nucleotidylyl transferase"/>
    <property type="match status" value="1"/>
</dbReference>
<dbReference type="Proteomes" id="UP000681722">
    <property type="component" value="Unassembled WGS sequence"/>
</dbReference>
<dbReference type="EMBL" id="CAJNOK010036767">
    <property type="protein sequence ID" value="CAF1525275.1"/>
    <property type="molecule type" value="Genomic_DNA"/>
</dbReference>